<dbReference type="AlphaFoldDB" id="A0A6C0GLT5"/>
<accession>A0A6C0GLT5</accession>
<feature type="active site" evidence="3">
    <location>
        <position position="46"/>
    </location>
</feature>
<keyword evidence="2" id="KW-0413">Isomerase</keyword>
<dbReference type="GO" id="GO:0005737">
    <property type="term" value="C:cytoplasm"/>
    <property type="evidence" value="ECO:0007669"/>
    <property type="project" value="TreeGrafter"/>
</dbReference>
<evidence type="ECO:0000313" key="5">
    <source>
        <dbReference type="Proteomes" id="UP000480178"/>
    </source>
</evidence>
<gene>
    <name evidence="4" type="ORF">GXP67_19115</name>
</gene>
<sequence length="289" mass="31773">MEVKVQIVNAFVDGDHGGNPAGVVLDADSLTSEQKLQIAAQVGLSETAFVSRSALADFKLDFFTPAKQIPHCGHATIATFSYLQSLGRIPSAHTSKETIDGSRQIWMRGEQAFMEQKPPQYQSVPELEERIFQSLGISKDDLIEGKSPIVVNTGNSFLIIPLQNQHILRELKPQLAEIESISQQLHLIGFYPFSLQTQRAQRDATTRMFGPLYGIPEESATGMAAGPLACYMHDIMSIKKDSYLIEQGYLMNPPSPSLITVELEKNEGAIQKLMAGGKGIVMQQKTVVL</sequence>
<dbReference type="SUPFAM" id="SSF54506">
    <property type="entry name" value="Diaminopimelate epimerase-like"/>
    <property type="match status" value="1"/>
</dbReference>
<dbReference type="Proteomes" id="UP000480178">
    <property type="component" value="Chromosome"/>
</dbReference>
<protein>
    <submittedName>
        <fullName evidence="4">PhzF family phenazine biosynthesis protein</fullName>
    </submittedName>
</protein>
<dbReference type="KEGG" id="rhoz:GXP67_19115"/>
<dbReference type="InterPro" id="IPR003719">
    <property type="entry name" value="Phenazine_PhzF-like"/>
</dbReference>
<dbReference type="NCBIfam" id="TIGR00654">
    <property type="entry name" value="PhzF_family"/>
    <property type="match status" value="1"/>
</dbReference>
<evidence type="ECO:0000256" key="3">
    <source>
        <dbReference type="PIRSR" id="PIRSR016184-1"/>
    </source>
</evidence>
<evidence type="ECO:0000256" key="1">
    <source>
        <dbReference type="ARBA" id="ARBA00008270"/>
    </source>
</evidence>
<dbReference type="PANTHER" id="PTHR13774:SF39">
    <property type="entry name" value="BIOSYNTHESIS PROTEIN, PUTATIVE-RELATED"/>
    <property type="match status" value="1"/>
</dbReference>
<keyword evidence="5" id="KW-1185">Reference proteome</keyword>
<evidence type="ECO:0000256" key="2">
    <source>
        <dbReference type="ARBA" id="ARBA00023235"/>
    </source>
</evidence>
<comment type="similarity">
    <text evidence="1">Belongs to the PhzF family.</text>
</comment>
<name>A0A6C0GLT5_9BACT</name>
<evidence type="ECO:0000313" key="4">
    <source>
        <dbReference type="EMBL" id="QHT68603.1"/>
    </source>
</evidence>
<dbReference type="GO" id="GO:0016853">
    <property type="term" value="F:isomerase activity"/>
    <property type="evidence" value="ECO:0007669"/>
    <property type="project" value="UniProtKB-KW"/>
</dbReference>
<dbReference type="RefSeq" id="WP_162444614.1">
    <property type="nucleotide sequence ID" value="NZ_CP048222.1"/>
</dbReference>
<dbReference type="Pfam" id="PF02567">
    <property type="entry name" value="PhzC-PhzF"/>
    <property type="match status" value="1"/>
</dbReference>
<dbReference type="EMBL" id="CP048222">
    <property type="protein sequence ID" value="QHT68603.1"/>
    <property type="molecule type" value="Genomic_DNA"/>
</dbReference>
<organism evidence="4 5">
    <name type="scientific">Rhodocytophaga rosea</name>
    <dbReference type="NCBI Taxonomy" id="2704465"/>
    <lineage>
        <taxon>Bacteria</taxon>
        <taxon>Pseudomonadati</taxon>
        <taxon>Bacteroidota</taxon>
        <taxon>Cytophagia</taxon>
        <taxon>Cytophagales</taxon>
        <taxon>Rhodocytophagaceae</taxon>
        <taxon>Rhodocytophaga</taxon>
    </lineage>
</organism>
<reference evidence="4 5" key="1">
    <citation type="submission" date="2020-01" db="EMBL/GenBank/DDBJ databases">
        <authorList>
            <person name="Kim M.K."/>
        </authorList>
    </citation>
    <scope>NUCLEOTIDE SEQUENCE [LARGE SCALE GENOMIC DNA]</scope>
    <source>
        <strain evidence="4 5">172606-1</strain>
    </source>
</reference>
<dbReference type="PANTHER" id="PTHR13774">
    <property type="entry name" value="PHENAZINE BIOSYNTHESIS PROTEIN"/>
    <property type="match status" value="1"/>
</dbReference>
<dbReference type="Gene3D" id="3.10.310.10">
    <property type="entry name" value="Diaminopimelate Epimerase, Chain A, domain 1"/>
    <property type="match status" value="2"/>
</dbReference>
<dbReference type="PIRSF" id="PIRSF016184">
    <property type="entry name" value="PhzC_PhzF"/>
    <property type="match status" value="1"/>
</dbReference>
<proteinExistence type="inferred from homology"/>